<evidence type="ECO:0000256" key="7">
    <source>
        <dbReference type="ARBA" id="ARBA00022801"/>
    </source>
</evidence>
<sequence length="296" mass="33091">MDIEKEAYDKIIEAGKIASKVREEAKKMIKPGVKLIEVAEFVEQRIMELGAKPAFPCNLSINDIAAHYTPKLNDDLEFGDEDIVKLDLGAHIDGYIADTALTVDLSKSYSDLIKASEDALYTVIKEITPPMNIGEMGRIIQEVIESYGYKPVSNLSGHVMHRYELHTGVSIPNVYEKTNKEINVGDLVAIEPFATNGFGMVKDGNLGNIYKFLAKRPVRLPQARKLLDHISKNHSYLPFAERWVLKSENERLALNSLLRASCIYGYPILKERNGGMVSQAEHTILITDNGIEITTK</sequence>
<dbReference type="AlphaFoldDB" id="C9RGM5"/>
<dbReference type="InterPro" id="IPR036388">
    <property type="entry name" value="WH-like_DNA-bd_sf"/>
</dbReference>
<dbReference type="KEGG" id="mvu:Metvu_0869"/>
<dbReference type="InterPro" id="IPR036390">
    <property type="entry name" value="WH_DNA-bd_sf"/>
</dbReference>
<comment type="function">
    <text evidence="8 9">Removes the N-terminal methionine from nascent proteins. The N-terminal methionine is often cleaved when the second residue in the primary sequence is small and uncharged (Met-Ala-, Cys, Gly, Pro, Ser, Thr, or Val).</text>
</comment>
<keyword evidence="12" id="KW-1185">Reference proteome</keyword>
<dbReference type="InterPro" id="IPR018349">
    <property type="entry name" value="Pept_M24A_MAP2_BS"/>
</dbReference>
<feature type="binding site" evidence="8">
    <location>
        <position position="158"/>
    </location>
    <ligand>
        <name>a divalent metal cation</name>
        <dbReference type="ChEBI" id="CHEBI:60240"/>
        <label>2</label>
        <note>catalytic</note>
    </ligand>
</feature>
<dbReference type="EMBL" id="CP001787">
    <property type="protein sequence ID" value="ACX72727.1"/>
    <property type="molecule type" value="Genomic_DNA"/>
</dbReference>
<dbReference type="STRING" id="579137.Metvu_0869"/>
<dbReference type="HAMAP" id="MF_01975">
    <property type="entry name" value="MetAP_2_arc"/>
    <property type="match status" value="1"/>
</dbReference>
<comment type="cofactor">
    <cofactor evidence="2">
        <name>Mn(2+)</name>
        <dbReference type="ChEBI" id="CHEBI:29035"/>
    </cofactor>
</comment>
<protein>
    <recommendedName>
        <fullName evidence="8 9">Methionine aminopeptidase</fullName>
        <shortName evidence="8">MAP</shortName>
        <shortName evidence="8">MetAP</shortName>
        <ecNumber evidence="8 9">3.4.11.18</ecNumber>
    </recommendedName>
    <alternativeName>
        <fullName evidence="8">Peptidase M</fullName>
    </alternativeName>
</protein>
<dbReference type="eggNOG" id="arCOG01001">
    <property type="taxonomic scope" value="Archaea"/>
</dbReference>
<feature type="binding site" evidence="8">
    <location>
        <position position="67"/>
    </location>
    <ligand>
        <name>substrate</name>
    </ligand>
</feature>
<keyword evidence="5 8" id="KW-0645">Protease</keyword>
<dbReference type="SUPFAM" id="SSF55920">
    <property type="entry name" value="Creatinase/aminopeptidase"/>
    <property type="match status" value="1"/>
</dbReference>
<keyword evidence="7 8" id="KW-0378">Hydrolase</keyword>
<gene>
    <name evidence="8" type="primary">map</name>
    <name evidence="11" type="ordered locus">Metvu_0869</name>
</gene>
<comment type="catalytic activity">
    <reaction evidence="1 8 9">
        <text>Release of N-terminal amino acids, preferentially methionine, from peptides and arylamides.</text>
        <dbReference type="EC" id="3.4.11.18"/>
    </reaction>
</comment>
<evidence type="ECO:0000256" key="2">
    <source>
        <dbReference type="ARBA" id="ARBA00001936"/>
    </source>
</evidence>
<feature type="binding site" evidence="8">
    <location>
        <position position="281"/>
    </location>
    <ligand>
        <name>a divalent metal cation</name>
        <dbReference type="ChEBI" id="CHEBI:60240"/>
        <label>2</label>
        <note>catalytic</note>
    </ligand>
</feature>
<dbReference type="PROSITE" id="PS01202">
    <property type="entry name" value="MAP_2"/>
    <property type="match status" value="1"/>
</dbReference>
<dbReference type="GO" id="GO:0004239">
    <property type="term" value="F:initiator methionyl aminopeptidase activity"/>
    <property type="evidence" value="ECO:0007669"/>
    <property type="project" value="UniProtKB-UniRule"/>
</dbReference>
<dbReference type="EC" id="3.4.11.18" evidence="8 9"/>
<feature type="domain" description="Peptidase M24" evidence="10">
    <location>
        <begin position="10"/>
        <end position="199"/>
    </location>
</feature>
<evidence type="ECO:0000313" key="11">
    <source>
        <dbReference type="EMBL" id="ACX72727.1"/>
    </source>
</evidence>
<dbReference type="SUPFAM" id="SSF46785">
    <property type="entry name" value="Winged helix' DNA-binding domain"/>
    <property type="match status" value="1"/>
</dbReference>
<dbReference type="Gene3D" id="1.10.10.10">
    <property type="entry name" value="Winged helix-like DNA-binding domain superfamily/Winged helix DNA-binding domain"/>
    <property type="match status" value="1"/>
</dbReference>
<evidence type="ECO:0000256" key="9">
    <source>
        <dbReference type="RuleBase" id="RU003653"/>
    </source>
</evidence>
<dbReference type="Pfam" id="PF00557">
    <property type="entry name" value="Peptidase_M24"/>
    <property type="match status" value="1"/>
</dbReference>
<evidence type="ECO:0000256" key="3">
    <source>
        <dbReference type="ARBA" id="ARBA00001954"/>
    </source>
</evidence>
<evidence type="ECO:0000256" key="1">
    <source>
        <dbReference type="ARBA" id="ARBA00000294"/>
    </source>
</evidence>
<dbReference type="GO" id="GO:0046872">
    <property type="term" value="F:metal ion binding"/>
    <property type="evidence" value="ECO:0007669"/>
    <property type="project" value="UniProtKB-UniRule"/>
</dbReference>
<dbReference type="HOGENOM" id="CLU_015857_7_0_2"/>
<comment type="similarity">
    <text evidence="8">Belongs to the peptidase M24A family. Methionine aminopeptidase archaeal type 2 subfamily.</text>
</comment>
<dbReference type="InterPro" id="IPR001714">
    <property type="entry name" value="Pept_M24_MAP"/>
</dbReference>
<keyword evidence="4 8" id="KW-0031">Aminopeptidase</keyword>
<name>C9RGM5_METVM</name>
<dbReference type="InterPro" id="IPR036005">
    <property type="entry name" value="Creatinase/aminopeptidase-like"/>
</dbReference>
<dbReference type="NCBIfam" id="TIGR00501">
    <property type="entry name" value="met_pdase_II"/>
    <property type="match status" value="1"/>
</dbReference>
<organism evidence="11 12">
    <name type="scientific">Methanocaldococcus vulcanius (strain ATCC 700851 / DSM 12094 / M7)</name>
    <name type="common">Methanococcus vulcanius</name>
    <dbReference type="NCBI Taxonomy" id="579137"/>
    <lineage>
        <taxon>Archaea</taxon>
        <taxon>Methanobacteriati</taxon>
        <taxon>Methanobacteriota</taxon>
        <taxon>Methanomada group</taxon>
        <taxon>Methanococci</taxon>
        <taxon>Methanococcales</taxon>
        <taxon>Methanocaldococcaceae</taxon>
        <taxon>Methanocaldococcus</taxon>
    </lineage>
</organism>
<dbReference type="GO" id="GO:0005737">
    <property type="term" value="C:cytoplasm"/>
    <property type="evidence" value="ECO:0007669"/>
    <property type="project" value="TreeGrafter"/>
</dbReference>
<dbReference type="PRINTS" id="PR00599">
    <property type="entry name" value="MAPEPTIDASE"/>
</dbReference>
<accession>C9RGM5</accession>
<evidence type="ECO:0000256" key="5">
    <source>
        <dbReference type="ARBA" id="ARBA00022670"/>
    </source>
</evidence>
<dbReference type="PANTHER" id="PTHR45777">
    <property type="entry name" value="METHIONINE AMINOPEPTIDASE 2"/>
    <property type="match status" value="1"/>
</dbReference>
<feature type="binding site" evidence="8">
    <location>
        <position position="98"/>
    </location>
    <ligand>
        <name>a divalent metal cation</name>
        <dbReference type="ChEBI" id="CHEBI:60240"/>
        <label>1</label>
    </ligand>
</feature>
<dbReference type="InterPro" id="IPR000994">
    <property type="entry name" value="Pept_M24"/>
</dbReference>
<feature type="binding site" evidence="8">
    <location>
        <position position="191"/>
    </location>
    <ligand>
        <name>a divalent metal cation</name>
        <dbReference type="ChEBI" id="CHEBI:60240"/>
        <label>2</label>
        <note>catalytic</note>
    </ligand>
</feature>
<comment type="subunit">
    <text evidence="8">Monomer.</text>
</comment>
<dbReference type="PANTHER" id="PTHR45777:SF2">
    <property type="entry name" value="METHIONINE AMINOPEPTIDASE 2"/>
    <property type="match status" value="1"/>
</dbReference>
<evidence type="ECO:0000256" key="8">
    <source>
        <dbReference type="HAMAP-Rule" id="MF_01975"/>
    </source>
</evidence>
<dbReference type="InterPro" id="IPR050247">
    <property type="entry name" value="Met_Aminopeptidase_Type2"/>
</dbReference>
<dbReference type="Gene3D" id="3.90.230.10">
    <property type="entry name" value="Creatinase/methionine aminopeptidase superfamily"/>
    <property type="match status" value="1"/>
</dbReference>
<dbReference type="InterPro" id="IPR028595">
    <property type="entry name" value="MetAP_archaeal"/>
</dbReference>
<keyword evidence="6 8" id="KW-0479">Metal-binding</keyword>
<dbReference type="GeneID" id="8513206"/>
<evidence type="ECO:0000259" key="10">
    <source>
        <dbReference type="Pfam" id="PF00557"/>
    </source>
</evidence>
<feature type="binding site" evidence="8">
    <location>
        <position position="98"/>
    </location>
    <ligand>
        <name>a divalent metal cation</name>
        <dbReference type="ChEBI" id="CHEBI:60240"/>
        <label>2</label>
        <note>catalytic</note>
    </ligand>
</feature>
<dbReference type="Proteomes" id="UP000002063">
    <property type="component" value="Chromosome"/>
</dbReference>
<feature type="binding site" evidence="8">
    <location>
        <position position="166"/>
    </location>
    <ligand>
        <name>substrate</name>
    </ligand>
</feature>
<feature type="binding site" evidence="8">
    <location>
        <position position="87"/>
    </location>
    <ligand>
        <name>a divalent metal cation</name>
        <dbReference type="ChEBI" id="CHEBI:60240"/>
        <label>1</label>
    </ligand>
</feature>
<dbReference type="InterPro" id="IPR002468">
    <property type="entry name" value="Pept_M24A_MAP2"/>
</dbReference>
<dbReference type="GO" id="GO:0006508">
    <property type="term" value="P:proteolysis"/>
    <property type="evidence" value="ECO:0007669"/>
    <property type="project" value="UniProtKB-KW"/>
</dbReference>
<comment type="cofactor">
    <cofactor evidence="8">
        <name>Co(2+)</name>
        <dbReference type="ChEBI" id="CHEBI:48828"/>
    </cofactor>
    <cofactor evidence="8">
        <name>Zn(2+)</name>
        <dbReference type="ChEBI" id="CHEBI:29105"/>
    </cofactor>
    <cofactor evidence="8">
        <name>Mn(2+)</name>
        <dbReference type="ChEBI" id="CHEBI:29035"/>
    </cofactor>
    <cofactor evidence="8">
        <name>Fe(2+)</name>
        <dbReference type="ChEBI" id="CHEBI:29033"/>
    </cofactor>
    <text evidence="8">Binds 2 divalent metal cations per subunit. Has a high-affinity and a low affinity metal-binding site. The true nature of the physiological cofactor is under debate. The enzyme is active with cobalt, zinc, manganese or divalent iron ions. Most likely, methionine aminopeptidases function as mononuclear Fe(2+)-metalloproteases under physiological conditions, and the catalytically relevant metal-binding site has been assigned to the histidine-containing high-affinity site.</text>
</comment>
<proteinExistence type="inferred from homology"/>
<evidence type="ECO:0000256" key="4">
    <source>
        <dbReference type="ARBA" id="ARBA00022438"/>
    </source>
</evidence>
<dbReference type="CDD" id="cd01088">
    <property type="entry name" value="MetAP2"/>
    <property type="match status" value="1"/>
</dbReference>
<comment type="cofactor">
    <cofactor evidence="3">
        <name>Fe(2+)</name>
        <dbReference type="ChEBI" id="CHEBI:29033"/>
    </cofactor>
</comment>
<dbReference type="GO" id="GO:0070006">
    <property type="term" value="F:metalloaminopeptidase activity"/>
    <property type="evidence" value="ECO:0007669"/>
    <property type="project" value="UniProtKB-UniRule"/>
</dbReference>
<evidence type="ECO:0000256" key="6">
    <source>
        <dbReference type="ARBA" id="ARBA00022723"/>
    </source>
</evidence>
<dbReference type="RefSeq" id="WP_015732947.1">
    <property type="nucleotide sequence ID" value="NC_013407.1"/>
</dbReference>
<feature type="binding site" evidence="8">
    <location>
        <position position="281"/>
    </location>
    <ligand>
        <name>a divalent metal cation</name>
        <dbReference type="ChEBI" id="CHEBI:60240"/>
        <label>1</label>
    </ligand>
</feature>
<reference evidence="11" key="1">
    <citation type="submission" date="2009-10" db="EMBL/GenBank/DDBJ databases">
        <title>Complete sequence of chromosome of Methanocaldococcus vulcanius M7.</title>
        <authorList>
            <consortium name="US DOE Joint Genome Institute"/>
            <person name="Lucas S."/>
            <person name="Copeland A."/>
            <person name="Lapidus A."/>
            <person name="Glavina del Rio T."/>
            <person name="Dalin E."/>
            <person name="Tice H."/>
            <person name="Bruce D."/>
            <person name="Goodwin L."/>
            <person name="Pitluck S."/>
            <person name="Lcollab F.I."/>
            <person name="Brettin T."/>
            <person name="Detter J.C."/>
            <person name="Han C."/>
            <person name="Tapia R."/>
            <person name="Kuske C.R."/>
            <person name="Schmutz J."/>
            <person name="Larimer F."/>
            <person name="Land M."/>
            <person name="Hauser L."/>
            <person name="Kyrpides N."/>
            <person name="Ovchinikova G."/>
            <person name="Sieprawska-Lupa M."/>
            <person name="Whitman W.B."/>
            <person name="Woyke T."/>
        </authorList>
    </citation>
    <scope>NUCLEOTIDE SEQUENCE [LARGE SCALE GENOMIC DNA]</scope>
    <source>
        <strain evidence="11">M7</strain>
    </source>
</reference>
<evidence type="ECO:0000313" key="12">
    <source>
        <dbReference type="Proteomes" id="UP000002063"/>
    </source>
</evidence>